<dbReference type="InterPro" id="IPR003245">
    <property type="entry name" value="Phytocyanin_dom"/>
</dbReference>
<evidence type="ECO:0000256" key="1">
    <source>
        <dbReference type="ARBA" id="ARBA00004609"/>
    </source>
</evidence>
<keyword evidence="2" id="KW-1003">Cell membrane</keyword>
<dbReference type="FunCoup" id="A0A251SZM5">
    <property type="interactions" value="51"/>
</dbReference>
<dbReference type="GO" id="GO:0005886">
    <property type="term" value="C:plasma membrane"/>
    <property type="evidence" value="ECO:0000318"/>
    <property type="project" value="GO_Central"/>
</dbReference>
<evidence type="ECO:0000313" key="14">
    <source>
        <dbReference type="EMBL" id="OTG04009.1"/>
    </source>
</evidence>
<dbReference type="GO" id="GO:0009055">
    <property type="term" value="F:electron transfer activity"/>
    <property type="evidence" value="ECO:0007669"/>
    <property type="project" value="InterPro"/>
</dbReference>
<feature type="chain" id="PRO_5041059846" evidence="11">
    <location>
        <begin position="28"/>
        <end position="189"/>
    </location>
</feature>
<dbReference type="GO" id="GO:0098552">
    <property type="term" value="C:side of membrane"/>
    <property type="evidence" value="ECO:0007669"/>
    <property type="project" value="UniProtKB-KW"/>
</dbReference>
<evidence type="ECO:0000256" key="4">
    <source>
        <dbReference type="ARBA" id="ARBA00022729"/>
    </source>
</evidence>
<evidence type="ECO:0000256" key="11">
    <source>
        <dbReference type="SAM" id="SignalP"/>
    </source>
</evidence>
<dbReference type="PANTHER" id="PTHR33021">
    <property type="entry name" value="BLUE COPPER PROTEIN"/>
    <property type="match status" value="1"/>
</dbReference>
<evidence type="ECO:0000256" key="3">
    <source>
        <dbReference type="ARBA" id="ARBA00022622"/>
    </source>
</evidence>
<dbReference type="EMBL" id="MNCJ02000327">
    <property type="protein sequence ID" value="KAF5776514.1"/>
    <property type="molecule type" value="Genomic_DNA"/>
</dbReference>
<dbReference type="PANTHER" id="PTHR33021:SF505">
    <property type="entry name" value="EARLY NODULIN-LIKE PROTEIN 1"/>
    <property type="match status" value="1"/>
</dbReference>
<keyword evidence="7" id="KW-0325">Glycoprotein</keyword>
<dbReference type="STRING" id="4232.A0A251SZM5"/>
<dbReference type="Gramene" id="mRNA:HanXRQr2_Chr12g0525091">
    <property type="protein sequence ID" value="mRNA:HanXRQr2_Chr12g0525091"/>
    <property type="gene ID" value="HanXRQr2_Chr12g0525091"/>
</dbReference>
<dbReference type="InterPro" id="IPR041846">
    <property type="entry name" value="ENL_dom"/>
</dbReference>
<dbReference type="Gene3D" id="2.60.40.420">
    <property type="entry name" value="Cupredoxins - blue copper proteins"/>
    <property type="match status" value="1"/>
</dbReference>
<evidence type="ECO:0000256" key="5">
    <source>
        <dbReference type="ARBA" id="ARBA00023136"/>
    </source>
</evidence>
<gene>
    <name evidence="14" type="ORF">HannXRQ_Chr12g0357621</name>
    <name evidence="13" type="ORF">HanXRQr2_Chr12g0525091</name>
</gene>
<proteinExistence type="inferred from homology"/>
<feature type="domain" description="Phytocyanin" evidence="12">
    <location>
        <begin position="28"/>
        <end position="131"/>
    </location>
</feature>
<keyword evidence="6" id="KW-1015">Disulfide bond</keyword>
<evidence type="ECO:0000256" key="2">
    <source>
        <dbReference type="ARBA" id="ARBA00022475"/>
    </source>
</evidence>
<dbReference type="AlphaFoldDB" id="A0A251SZM5"/>
<reference evidence="14" key="2">
    <citation type="submission" date="2017-02" db="EMBL/GenBank/DDBJ databases">
        <title>Sunflower complete genome.</title>
        <authorList>
            <person name="Langlade N."/>
            <person name="Munos S."/>
        </authorList>
    </citation>
    <scope>NUCLEOTIDE SEQUENCE [LARGE SCALE GENOMIC DNA]</scope>
    <source>
        <tissue evidence="14">Leaves</tissue>
    </source>
</reference>
<name>A0A251SZM5_HELAN</name>
<dbReference type="InterPro" id="IPR008972">
    <property type="entry name" value="Cupredoxin"/>
</dbReference>
<feature type="signal peptide" evidence="11">
    <location>
        <begin position="1"/>
        <end position="27"/>
    </location>
</feature>
<reference evidence="13" key="3">
    <citation type="submission" date="2020-06" db="EMBL/GenBank/DDBJ databases">
        <title>Helianthus annuus Genome sequencing and assembly Release 2.</title>
        <authorList>
            <person name="Gouzy J."/>
            <person name="Langlade N."/>
            <person name="Munos S."/>
        </authorList>
    </citation>
    <scope>NUCLEOTIDE SEQUENCE</scope>
    <source>
        <tissue evidence="13">Leaves</tissue>
    </source>
</reference>
<keyword evidence="8" id="KW-0449">Lipoprotein</keyword>
<dbReference type="Proteomes" id="UP000215914">
    <property type="component" value="Chromosome 12"/>
</dbReference>
<dbReference type="FunFam" id="2.60.40.420:FF:000010">
    <property type="entry name" value="Early nodulin-like protein 1"/>
    <property type="match status" value="1"/>
</dbReference>
<protein>
    <submittedName>
        <fullName evidence="13">Phytocyanin domain, cupredoxin</fullName>
    </submittedName>
    <submittedName>
        <fullName evidence="14">Putative cupredoxin</fullName>
    </submittedName>
</protein>
<dbReference type="OMA" id="NESGPHY"/>
<dbReference type="InParanoid" id="A0A251SZM5"/>
<accession>A0A251SZM5</accession>
<dbReference type="CDD" id="cd11019">
    <property type="entry name" value="OsENODL1_like"/>
    <property type="match status" value="1"/>
</dbReference>
<evidence type="ECO:0000256" key="6">
    <source>
        <dbReference type="ARBA" id="ARBA00023157"/>
    </source>
</evidence>
<dbReference type="Pfam" id="PF02298">
    <property type="entry name" value="Cu_bind_like"/>
    <property type="match status" value="1"/>
</dbReference>
<keyword evidence="15" id="KW-1185">Reference proteome</keyword>
<sequence>MGLMRFSLLCFVTFFVLFSLNFDAYEAREFVVGGKENSWRIPTSADTLNMWAQHERFKIGDSLVFKYDSKNDSVLRVEEGDYKKCIKAKPIEEYHDGNTTININESGAFFFISGADGHCEKGEKVEIRVLSHKHSAPPPSQAPKSSPATLTPPVTPAESPKSGSVGLDLWIMDVFVVAVATTLVGISMV</sequence>
<dbReference type="SUPFAM" id="SSF49503">
    <property type="entry name" value="Cupredoxins"/>
    <property type="match status" value="1"/>
</dbReference>
<reference evidence="13 15" key="1">
    <citation type="journal article" date="2017" name="Nature">
        <title>The sunflower genome provides insights into oil metabolism, flowering and Asterid evolution.</title>
        <authorList>
            <person name="Badouin H."/>
            <person name="Gouzy J."/>
            <person name="Grassa C.J."/>
            <person name="Murat F."/>
            <person name="Staton S.E."/>
            <person name="Cottret L."/>
            <person name="Lelandais-Briere C."/>
            <person name="Owens G.L."/>
            <person name="Carrere S."/>
            <person name="Mayjonade B."/>
            <person name="Legrand L."/>
            <person name="Gill N."/>
            <person name="Kane N.C."/>
            <person name="Bowers J.E."/>
            <person name="Hubner S."/>
            <person name="Bellec A."/>
            <person name="Berard A."/>
            <person name="Berges H."/>
            <person name="Blanchet N."/>
            <person name="Boniface M.C."/>
            <person name="Brunel D."/>
            <person name="Catrice O."/>
            <person name="Chaidir N."/>
            <person name="Claudel C."/>
            <person name="Donnadieu C."/>
            <person name="Faraut T."/>
            <person name="Fievet G."/>
            <person name="Helmstetter N."/>
            <person name="King M."/>
            <person name="Knapp S.J."/>
            <person name="Lai Z."/>
            <person name="Le Paslier M.C."/>
            <person name="Lippi Y."/>
            <person name="Lorenzon L."/>
            <person name="Mandel J.R."/>
            <person name="Marage G."/>
            <person name="Marchand G."/>
            <person name="Marquand E."/>
            <person name="Bret-Mestries E."/>
            <person name="Morien E."/>
            <person name="Nambeesan S."/>
            <person name="Nguyen T."/>
            <person name="Pegot-Espagnet P."/>
            <person name="Pouilly N."/>
            <person name="Raftis F."/>
            <person name="Sallet E."/>
            <person name="Schiex T."/>
            <person name="Thomas J."/>
            <person name="Vandecasteele C."/>
            <person name="Vares D."/>
            <person name="Vear F."/>
            <person name="Vautrin S."/>
            <person name="Crespi M."/>
            <person name="Mangin B."/>
            <person name="Burke J.M."/>
            <person name="Salse J."/>
            <person name="Munos S."/>
            <person name="Vincourt P."/>
            <person name="Rieseberg L.H."/>
            <person name="Langlade N.B."/>
        </authorList>
    </citation>
    <scope>NUCLEOTIDE SEQUENCE [LARGE SCALE GENOMIC DNA]</scope>
    <source>
        <strain evidence="15">cv. SF193</strain>
        <tissue evidence="13">Leaves</tissue>
    </source>
</reference>
<comment type="similarity">
    <text evidence="9">Belongs to the early nodulin-like (ENODL) family.</text>
</comment>
<dbReference type="EMBL" id="CM007901">
    <property type="protein sequence ID" value="OTG04009.1"/>
    <property type="molecule type" value="Genomic_DNA"/>
</dbReference>
<evidence type="ECO:0000259" key="12">
    <source>
        <dbReference type="PROSITE" id="PS51485"/>
    </source>
</evidence>
<comment type="subcellular location">
    <subcellularLocation>
        <location evidence="1">Cell membrane</location>
        <topology evidence="1">Lipid-anchor</topology>
        <topology evidence="1">GPI-anchor</topology>
    </subcellularLocation>
</comment>
<dbReference type="InterPro" id="IPR039391">
    <property type="entry name" value="Phytocyanin-like"/>
</dbReference>
<keyword evidence="3" id="KW-0336">GPI-anchor</keyword>
<organism evidence="14 15">
    <name type="scientific">Helianthus annuus</name>
    <name type="common">Common sunflower</name>
    <dbReference type="NCBI Taxonomy" id="4232"/>
    <lineage>
        <taxon>Eukaryota</taxon>
        <taxon>Viridiplantae</taxon>
        <taxon>Streptophyta</taxon>
        <taxon>Embryophyta</taxon>
        <taxon>Tracheophyta</taxon>
        <taxon>Spermatophyta</taxon>
        <taxon>Magnoliopsida</taxon>
        <taxon>eudicotyledons</taxon>
        <taxon>Gunneridae</taxon>
        <taxon>Pentapetalae</taxon>
        <taxon>asterids</taxon>
        <taxon>campanulids</taxon>
        <taxon>Asterales</taxon>
        <taxon>Asteraceae</taxon>
        <taxon>Asteroideae</taxon>
        <taxon>Heliantheae alliance</taxon>
        <taxon>Heliantheae</taxon>
        <taxon>Helianthus</taxon>
    </lineage>
</organism>
<dbReference type="PROSITE" id="PS51485">
    <property type="entry name" value="PHYTOCYANIN"/>
    <property type="match status" value="1"/>
</dbReference>
<keyword evidence="4 11" id="KW-0732">Signal</keyword>
<keyword evidence="5" id="KW-0472">Membrane</keyword>
<evidence type="ECO:0000256" key="9">
    <source>
        <dbReference type="ARBA" id="ARBA00035011"/>
    </source>
</evidence>
<feature type="region of interest" description="Disordered" evidence="10">
    <location>
        <begin position="132"/>
        <end position="159"/>
    </location>
</feature>
<evidence type="ECO:0000256" key="7">
    <source>
        <dbReference type="ARBA" id="ARBA00023180"/>
    </source>
</evidence>
<evidence type="ECO:0000313" key="15">
    <source>
        <dbReference type="Proteomes" id="UP000215914"/>
    </source>
</evidence>
<evidence type="ECO:0000313" key="13">
    <source>
        <dbReference type="EMBL" id="KAF5776514.1"/>
    </source>
</evidence>
<evidence type="ECO:0000256" key="8">
    <source>
        <dbReference type="ARBA" id="ARBA00023288"/>
    </source>
</evidence>
<evidence type="ECO:0000256" key="10">
    <source>
        <dbReference type="SAM" id="MobiDB-lite"/>
    </source>
</evidence>
<dbReference type="OrthoDB" id="1937044at2759"/>